<evidence type="ECO:0000313" key="1">
    <source>
        <dbReference type="EMBL" id="SOQ46168.1"/>
    </source>
</evidence>
<dbReference type="AlphaFoldDB" id="A0A2H1VZB6"/>
<organism evidence="1">
    <name type="scientific">Spodoptera frugiperda</name>
    <name type="common">Fall armyworm</name>
    <dbReference type="NCBI Taxonomy" id="7108"/>
    <lineage>
        <taxon>Eukaryota</taxon>
        <taxon>Metazoa</taxon>
        <taxon>Ecdysozoa</taxon>
        <taxon>Arthropoda</taxon>
        <taxon>Hexapoda</taxon>
        <taxon>Insecta</taxon>
        <taxon>Pterygota</taxon>
        <taxon>Neoptera</taxon>
        <taxon>Endopterygota</taxon>
        <taxon>Lepidoptera</taxon>
        <taxon>Glossata</taxon>
        <taxon>Ditrysia</taxon>
        <taxon>Noctuoidea</taxon>
        <taxon>Noctuidae</taxon>
        <taxon>Amphipyrinae</taxon>
        <taxon>Spodoptera</taxon>
    </lineage>
</organism>
<protein>
    <submittedName>
        <fullName evidence="1">SFRICE_027860</fullName>
    </submittedName>
</protein>
<accession>A0A2H1VZB6</accession>
<name>A0A2H1VZB6_SPOFR</name>
<dbReference type="EMBL" id="ODYU01005383">
    <property type="protein sequence ID" value="SOQ46168.1"/>
    <property type="molecule type" value="Genomic_DNA"/>
</dbReference>
<sequence>MELINKNLRLVDGSPSSDLDFLERVDVAAALDRFLGLGSSSSVFIGTSNSRRNIIKVWESHTSARMGRLDRSDTTASQKTDVHVWPLSRLIVSDDAAYGGARLSMSNLFTPASKTVSTRECIIPGAHDVTLFRVFFSCNFHLHYVRCTNRKHNMKCGRAMLRLDRNDTMASQKTYVKQHLRSTIYF</sequence>
<gene>
    <name evidence="1" type="ORF">SFRICE_027860</name>
</gene>
<reference evidence="1" key="1">
    <citation type="submission" date="2016-07" db="EMBL/GenBank/DDBJ databases">
        <authorList>
            <person name="Bretaudeau A."/>
        </authorList>
    </citation>
    <scope>NUCLEOTIDE SEQUENCE</scope>
    <source>
        <strain evidence="1">Rice</strain>
        <tissue evidence="1">Whole body</tissue>
    </source>
</reference>
<proteinExistence type="predicted"/>